<dbReference type="PROSITE" id="PS51340">
    <property type="entry name" value="MOSC"/>
    <property type="match status" value="1"/>
</dbReference>
<evidence type="ECO:0000313" key="4">
    <source>
        <dbReference type="Proteomes" id="UP000008827"/>
    </source>
</evidence>
<reference evidence="2" key="3">
    <citation type="submission" date="2018-07" db="EMBL/GenBank/DDBJ databases">
        <title>WGS assembly of Glycine max.</title>
        <authorList>
            <person name="Schmutz J."/>
            <person name="Cannon S."/>
            <person name="Schlueter J."/>
            <person name="Ma J."/>
            <person name="Mitros T."/>
            <person name="Nelson W."/>
            <person name="Hyten D."/>
            <person name="Song Q."/>
            <person name="Thelen J."/>
            <person name="Cheng J."/>
            <person name="Xu D."/>
            <person name="Hellsten U."/>
            <person name="May G."/>
            <person name="Yu Y."/>
            <person name="Sakurai T."/>
            <person name="Umezawa T."/>
            <person name="Bhattacharyya M."/>
            <person name="Sandhu D."/>
            <person name="Valliyodan B."/>
            <person name="Lindquist E."/>
            <person name="Peto M."/>
            <person name="Grant D."/>
            <person name="Shu S."/>
            <person name="Goodstein D."/>
            <person name="Barry K."/>
            <person name="Futrell-Griggs M."/>
            <person name="Abernathy B."/>
            <person name="Du J."/>
            <person name="Tian Z."/>
            <person name="Zhu L."/>
            <person name="Gill N."/>
            <person name="Joshi T."/>
            <person name="Libault M."/>
            <person name="Sethuraman A."/>
            <person name="Zhang X."/>
            <person name="Shinozaki K."/>
            <person name="Nguyen H."/>
            <person name="Wing R."/>
            <person name="Cregan P."/>
            <person name="Specht J."/>
            <person name="Grimwood J."/>
            <person name="Rokhsar D."/>
            <person name="Stacey G."/>
            <person name="Shoemaker R."/>
            <person name="Jackson S."/>
        </authorList>
    </citation>
    <scope>NUCLEOTIDE SEQUENCE</scope>
    <source>
        <tissue evidence="2">Callus</tissue>
    </source>
</reference>
<dbReference type="EMBL" id="CM000842">
    <property type="protein sequence ID" value="KRH37185.1"/>
    <property type="molecule type" value="Genomic_DNA"/>
</dbReference>
<evidence type="ECO:0000313" key="3">
    <source>
        <dbReference type="EnsemblPlants" id="KRH37185"/>
    </source>
</evidence>
<evidence type="ECO:0000259" key="1">
    <source>
        <dbReference type="PROSITE" id="PS51340"/>
    </source>
</evidence>
<evidence type="ECO:0000313" key="2">
    <source>
        <dbReference type="EMBL" id="KRH37185.1"/>
    </source>
</evidence>
<accession>A0A0R0I407</accession>
<reference evidence="3" key="2">
    <citation type="submission" date="2018-02" db="UniProtKB">
        <authorList>
            <consortium name="EnsemblPlants"/>
        </authorList>
    </citation>
    <scope>IDENTIFICATION</scope>
    <source>
        <strain evidence="3">Williams 82</strain>
    </source>
</reference>
<dbReference type="Proteomes" id="UP000008827">
    <property type="component" value="Chromosome 9"/>
</dbReference>
<sequence>MGVGASAQTTPSAKVIGIFIYPIKSCRGISPSNAPIAPNDFEVRKKDPDFVKGHHQTFFNDGYPFLLTSQIITPAENEIQFYSFGESSLSICISDFQESLVELNNHTKEPIPMNRFRPSILVEGCEPFSEDLWTEIKISKFTFFGVRLCYRCKVKSFNL</sequence>
<organism evidence="2">
    <name type="scientific">Glycine max</name>
    <name type="common">Soybean</name>
    <name type="synonym">Glycine hispida</name>
    <dbReference type="NCBI Taxonomy" id="3847"/>
    <lineage>
        <taxon>Eukaryota</taxon>
        <taxon>Viridiplantae</taxon>
        <taxon>Streptophyta</taxon>
        <taxon>Embryophyta</taxon>
        <taxon>Tracheophyta</taxon>
        <taxon>Spermatophyta</taxon>
        <taxon>Magnoliopsida</taxon>
        <taxon>eudicotyledons</taxon>
        <taxon>Gunneridae</taxon>
        <taxon>Pentapetalae</taxon>
        <taxon>rosids</taxon>
        <taxon>fabids</taxon>
        <taxon>Fabales</taxon>
        <taxon>Fabaceae</taxon>
        <taxon>Papilionoideae</taxon>
        <taxon>50 kb inversion clade</taxon>
        <taxon>NPAAA clade</taxon>
        <taxon>indigoferoid/millettioid clade</taxon>
        <taxon>Phaseoleae</taxon>
        <taxon>Glycine</taxon>
        <taxon>Glycine subgen. Soja</taxon>
    </lineage>
</organism>
<dbReference type="GO" id="GO:0030170">
    <property type="term" value="F:pyridoxal phosphate binding"/>
    <property type="evidence" value="ECO:0007669"/>
    <property type="project" value="InterPro"/>
</dbReference>
<protein>
    <recommendedName>
        <fullName evidence="1">MOSC domain-containing protein</fullName>
    </recommendedName>
</protein>
<dbReference type="Pfam" id="PF03473">
    <property type="entry name" value="MOSC"/>
    <property type="match status" value="1"/>
</dbReference>
<gene>
    <name evidence="2" type="ORF">GLYMA_09G050000</name>
</gene>
<dbReference type="InParanoid" id="A0A0R0I407"/>
<dbReference type="GO" id="GO:0030151">
    <property type="term" value="F:molybdenum ion binding"/>
    <property type="evidence" value="ECO:0007669"/>
    <property type="project" value="InterPro"/>
</dbReference>
<dbReference type="GO" id="GO:0003824">
    <property type="term" value="F:catalytic activity"/>
    <property type="evidence" value="ECO:0007669"/>
    <property type="project" value="InterPro"/>
</dbReference>
<dbReference type="EnsemblPlants" id="KRH37185">
    <property type="protein sequence ID" value="KRH37185"/>
    <property type="gene ID" value="GLYMA_09G050000"/>
</dbReference>
<dbReference type="InterPro" id="IPR005302">
    <property type="entry name" value="MoCF_Sase_C"/>
</dbReference>
<proteinExistence type="predicted"/>
<keyword evidence="4" id="KW-1185">Reference proteome</keyword>
<reference evidence="2 3" key="1">
    <citation type="journal article" date="2010" name="Nature">
        <title>Genome sequence of the palaeopolyploid soybean.</title>
        <authorList>
            <person name="Schmutz J."/>
            <person name="Cannon S.B."/>
            <person name="Schlueter J."/>
            <person name="Ma J."/>
            <person name="Mitros T."/>
            <person name="Nelson W."/>
            <person name="Hyten D.L."/>
            <person name="Song Q."/>
            <person name="Thelen J.J."/>
            <person name="Cheng J."/>
            <person name="Xu D."/>
            <person name="Hellsten U."/>
            <person name="May G.D."/>
            <person name="Yu Y."/>
            <person name="Sakurai T."/>
            <person name="Umezawa T."/>
            <person name="Bhattacharyya M.K."/>
            <person name="Sandhu D."/>
            <person name="Valliyodan B."/>
            <person name="Lindquist E."/>
            <person name="Peto M."/>
            <person name="Grant D."/>
            <person name="Shu S."/>
            <person name="Goodstein D."/>
            <person name="Barry K."/>
            <person name="Futrell-Griggs M."/>
            <person name="Abernathy B."/>
            <person name="Du J."/>
            <person name="Tian Z."/>
            <person name="Zhu L."/>
            <person name="Gill N."/>
            <person name="Joshi T."/>
            <person name="Libault M."/>
            <person name="Sethuraman A."/>
            <person name="Zhang X.-C."/>
            <person name="Shinozaki K."/>
            <person name="Nguyen H.T."/>
            <person name="Wing R.A."/>
            <person name="Cregan P."/>
            <person name="Specht J."/>
            <person name="Grimwood J."/>
            <person name="Rokhsar D."/>
            <person name="Stacey G."/>
            <person name="Shoemaker R.C."/>
            <person name="Jackson S.A."/>
        </authorList>
    </citation>
    <scope>NUCLEOTIDE SEQUENCE</scope>
    <source>
        <strain evidence="3">cv. Williams 82</strain>
        <tissue evidence="2">Callus</tissue>
    </source>
</reference>
<name>A0A0R0I407_SOYBN</name>
<feature type="domain" description="MOSC" evidence="1">
    <location>
        <begin position="30"/>
        <end position="159"/>
    </location>
</feature>
<dbReference type="STRING" id="3847.A0A0R0I407"/>
<dbReference type="Gramene" id="KRH37185">
    <property type="protein sequence ID" value="KRH37185"/>
    <property type="gene ID" value="GLYMA_09G050000"/>
</dbReference>
<dbReference type="AlphaFoldDB" id="A0A0R0I407"/>